<dbReference type="InParanoid" id="A0A0V0QJ52"/>
<gene>
    <name evidence="1" type="ORF">PPERSA_04887</name>
</gene>
<dbReference type="EMBL" id="LDAU01000156">
    <property type="protein sequence ID" value="KRX02265.1"/>
    <property type="molecule type" value="Genomic_DNA"/>
</dbReference>
<organism evidence="1 2">
    <name type="scientific">Pseudocohnilembus persalinus</name>
    <name type="common">Ciliate</name>
    <dbReference type="NCBI Taxonomy" id="266149"/>
    <lineage>
        <taxon>Eukaryota</taxon>
        <taxon>Sar</taxon>
        <taxon>Alveolata</taxon>
        <taxon>Ciliophora</taxon>
        <taxon>Intramacronucleata</taxon>
        <taxon>Oligohymenophorea</taxon>
        <taxon>Scuticociliatia</taxon>
        <taxon>Philasterida</taxon>
        <taxon>Pseudocohnilembidae</taxon>
        <taxon>Pseudocohnilembus</taxon>
    </lineage>
</organism>
<comment type="caution">
    <text evidence="1">The sequence shown here is derived from an EMBL/GenBank/DDBJ whole genome shotgun (WGS) entry which is preliminary data.</text>
</comment>
<dbReference type="AlphaFoldDB" id="A0A0V0QJ52"/>
<reference evidence="1 2" key="1">
    <citation type="journal article" date="2015" name="Sci. Rep.">
        <title>Genome of the facultative scuticociliatosis pathogen Pseudocohnilembus persalinus provides insight into its virulence through horizontal gene transfer.</title>
        <authorList>
            <person name="Xiong J."/>
            <person name="Wang G."/>
            <person name="Cheng J."/>
            <person name="Tian M."/>
            <person name="Pan X."/>
            <person name="Warren A."/>
            <person name="Jiang C."/>
            <person name="Yuan D."/>
            <person name="Miao W."/>
        </authorList>
    </citation>
    <scope>NUCLEOTIDE SEQUENCE [LARGE SCALE GENOMIC DNA]</scope>
    <source>
        <strain evidence="1">36N120E</strain>
    </source>
</reference>
<name>A0A0V0QJ52_PSEPJ</name>
<sequence length="180" mass="20385">MPAINALQDSKDSLNKQELLSKNNKLLSTIGLKNTIKKIELEVDVDIENSLEQVQEINKTNNIQKLEKDIESEDLNNSNYNKPIKIIQQNNQSKINALMEKSKSTAASNNQNNYININMNMGIKDSYLNLSNAERIQLQEKFMENSGKFNENNTAANVGVQNNQISSLCHIPSYTELKQL</sequence>
<evidence type="ECO:0000313" key="1">
    <source>
        <dbReference type="EMBL" id="KRX02265.1"/>
    </source>
</evidence>
<evidence type="ECO:0000313" key="2">
    <source>
        <dbReference type="Proteomes" id="UP000054937"/>
    </source>
</evidence>
<accession>A0A0V0QJ52</accession>
<proteinExistence type="predicted"/>
<protein>
    <submittedName>
        <fullName evidence="1">Uncharacterized protein</fullName>
    </submittedName>
</protein>
<dbReference type="Proteomes" id="UP000054937">
    <property type="component" value="Unassembled WGS sequence"/>
</dbReference>
<keyword evidence="2" id="KW-1185">Reference proteome</keyword>